<dbReference type="RefSeq" id="WP_173142045.1">
    <property type="nucleotide sequence ID" value="NZ_CBCSGW010000003.1"/>
</dbReference>
<comment type="caution">
    <text evidence="5">The sequence shown here is derived from an EMBL/GenBank/DDBJ whole genome shotgun (WGS) entry which is preliminary data.</text>
</comment>
<evidence type="ECO:0000256" key="1">
    <source>
        <dbReference type="ARBA" id="ARBA00023015"/>
    </source>
</evidence>
<dbReference type="PRINTS" id="PR00038">
    <property type="entry name" value="HTHLUXR"/>
</dbReference>
<dbReference type="SUPFAM" id="SSF52540">
    <property type="entry name" value="P-loop containing nucleoside triphosphate hydrolases"/>
    <property type="match status" value="1"/>
</dbReference>
<dbReference type="PROSITE" id="PS50043">
    <property type="entry name" value="HTH_LUXR_2"/>
    <property type="match status" value="1"/>
</dbReference>
<evidence type="ECO:0000313" key="6">
    <source>
        <dbReference type="Proteomes" id="UP000763557"/>
    </source>
</evidence>
<dbReference type="InterPro" id="IPR000792">
    <property type="entry name" value="Tscrpt_reg_LuxR_C"/>
</dbReference>
<dbReference type="CDD" id="cd00009">
    <property type="entry name" value="AAA"/>
    <property type="match status" value="1"/>
</dbReference>
<gene>
    <name evidence="5" type="ORF">GC106_81610</name>
</gene>
<dbReference type="InterPro" id="IPR027417">
    <property type="entry name" value="P-loop_NTPase"/>
</dbReference>
<keyword evidence="6" id="KW-1185">Reference proteome</keyword>
<dbReference type="PANTHER" id="PTHR44688">
    <property type="entry name" value="DNA-BINDING TRANSCRIPTIONAL ACTIVATOR DEVR_DOSR"/>
    <property type="match status" value="1"/>
</dbReference>
<name>A0ABX2FHK5_9PSEU</name>
<dbReference type="InterPro" id="IPR036388">
    <property type="entry name" value="WH-like_DNA-bd_sf"/>
</dbReference>
<proteinExistence type="predicted"/>
<dbReference type="SMART" id="SM00421">
    <property type="entry name" value="HTH_LUXR"/>
    <property type="match status" value="1"/>
</dbReference>
<dbReference type="EMBL" id="JAAATY010000046">
    <property type="protein sequence ID" value="NRN70887.1"/>
    <property type="molecule type" value="Genomic_DNA"/>
</dbReference>
<evidence type="ECO:0000259" key="4">
    <source>
        <dbReference type="PROSITE" id="PS50043"/>
    </source>
</evidence>
<sequence length="792" mass="85285">MALTERDRAAATLRGVVDDRPCGRAVLLTGAIGTGKTALLHDFVGHAKRSGMTVLTATASRAETSLPAGVLGQLAFGTELPVHQGFCQALLAMGPAVVAVDDIQFADQESLTALLFLARRLASAQVSLVLTEWIYPWRHGPWFRAEISSHPTFQRLHLPLLSPVGVDKVLQQRAPDRANAGRSHGVTGGNPLLTVALAEGNLTGGGMATCLQRLDPPLARLAHALAVLHDSTHGHAAEVAGVEPRTATDSMELLAATGLVDSGRLRAPDAVLAAMSPDDLSATHARVAEVLYRSGATATDVARHLVAAHHVRTDWAIDVLREAADHALARDDVATATGFLDKALLLARDTGQTAVIQSESATAEWRVNPLAALRRLGDQPDQAARYLLWQGKIGLATRLRTTPDPDLRRTALWLYGPGRADELCPDGDVSNDFRHAHHVLRTEQLDDSTFTTLGHAIAVLLDADQQHLALPRCDELISEAKRRKAPTWEAAFRSHRADIALRLGDLPTARSQAHAVLRMCDELHHHTLLGSALAVAVRAATACGSLDEAAELLARSLPNEVTNTIGWLCFLHARGHYHLAAGDAARAIDDFTTCGRLARAWQLDDTARVPWRADLAEAHHQLGEPLRARHWAVRQLARTSDSTPRVMGISLRAYAAVCERHERVRVLGNATGLLRSAGDRLELSRALTDLSRACYDVGDHSRARRLASMATTEAQAAGAPALLPGHAATDVPRTLTTAERRVAALAALGSTNQQIAERLKVTASTVEQHLTKIYRKLNVSRRTELPSVLRTG</sequence>
<dbReference type="Proteomes" id="UP000763557">
    <property type="component" value="Unassembled WGS sequence"/>
</dbReference>
<keyword evidence="2" id="KW-0238">DNA-binding</keyword>
<feature type="domain" description="HTH luxR-type" evidence="4">
    <location>
        <begin position="728"/>
        <end position="792"/>
    </location>
</feature>
<protein>
    <submittedName>
        <fullName evidence="5">Regulatory protein, luxR family</fullName>
    </submittedName>
</protein>
<evidence type="ECO:0000313" key="5">
    <source>
        <dbReference type="EMBL" id="NRN70887.1"/>
    </source>
</evidence>
<dbReference type="SUPFAM" id="SSF46894">
    <property type="entry name" value="C-terminal effector domain of the bipartite response regulators"/>
    <property type="match status" value="1"/>
</dbReference>
<dbReference type="PANTHER" id="PTHR44688:SF16">
    <property type="entry name" value="DNA-BINDING TRANSCRIPTIONAL ACTIVATOR DEVR_DOSR"/>
    <property type="match status" value="1"/>
</dbReference>
<dbReference type="CDD" id="cd06170">
    <property type="entry name" value="LuxR_C_like"/>
    <property type="match status" value="1"/>
</dbReference>
<evidence type="ECO:0000256" key="3">
    <source>
        <dbReference type="ARBA" id="ARBA00023163"/>
    </source>
</evidence>
<keyword evidence="3" id="KW-0804">Transcription</keyword>
<dbReference type="SUPFAM" id="SSF48452">
    <property type="entry name" value="TPR-like"/>
    <property type="match status" value="1"/>
</dbReference>
<dbReference type="InterPro" id="IPR016032">
    <property type="entry name" value="Sig_transdc_resp-reg_C-effctor"/>
</dbReference>
<dbReference type="Gene3D" id="1.25.40.10">
    <property type="entry name" value="Tetratricopeptide repeat domain"/>
    <property type="match status" value="1"/>
</dbReference>
<dbReference type="Gene3D" id="1.10.10.10">
    <property type="entry name" value="Winged helix-like DNA-binding domain superfamily/Winged helix DNA-binding domain"/>
    <property type="match status" value="1"/>
</dbReference>
<keyword evidence="1" id="KW-0805">Transcription regulation</keyword>
<dbReference type="Pfam" id="PF00196">
    <property type="entry name" value="GerE"/>
    <property type="match status" value="1"/>
</dbReference>
<dbReference type="InterPro" id="IPR011990">
    <property type="entry name" value="TPR-like_helical_dom_sf"/>
</dbReference>
<organism evidence="5 6">
    <name type="scientific">Kibdelosporangium persicum</name>
    <dbReference type="NCBI Taxonomy" id="2698649"/>
    <lineage>
        <taxon>Bacteria</taxon>
        <taxon>Bacillati</taxon>
        <taxon>Actinomycetota</taxon>
        <taxon>Actinomycetes</taxon>
        <taxon>Pseudonocardiales</taxon>
        <taxon>Pseudonocardiaceae</taxon>
        <taxon>Kibdelosporangium</taxon>
    </lineage>
</organism>
<dbReference type="Gene3D" id="3.40.50.300">
    <property type="entry name" value="P-loop containing nucleotide triphosphate hydrolases"/>
    <property type="match status" value="1"/>
</dbReference>
<evidence type="ECO:0000256" key="2">
    <source>
        <dbReference type="ARBA" id="ARBA00023125"/>
    </source>
</evidence>
<reference evidence="5 6" key="1">
    <citation type="submission" date="2020-01" db="EMBL/GenBank/DDBJ databases">
        <title>Kibdelosporangium persica a novel Actinomycetes from a hot desert in Iran.</title>
        <authorList>
            <person name="Safaei N."/>
            <person name="Zaburannyi N."/>
            <person name="Mueller R."/>
            <person name="Wink J."/>
        </authorList>
    </citation>
    <scope>NUCLEOTIDE SEQUENCE [LARGE SCALE GENOMIC DNA]</scope>
    <source>
        <strain evidence="5 6">4NS15</strain>
    </source>
</reference>
<accession>A0ABX2FHK5</accession>